<evidence type="ECO:0000256" key="2">
    <source>
        <dbReference type="SAM" id="Phobius"/>
    </source>
</evidence>
<evidence type="ECO:0000313" key="4">
    <source>
        <dbReference type="Proteomes" id="UP001595925"/>
    </source>
</evidence>
<proteinExistence type="predicted"/>
<keyword evidence="2" id="KW-0812">Transmembrane</keyword>
<dbReference type="Proteomes" id="UP001595925">
    <property type="component" value="Unassembled WGS sequence"/>
</dbReference>
<feature type="transmembrane region" description="Helical" evidence="2">
    <location>
        <begin position="298"/>
        <end position="320"/>
    </location>
</feature>
<organism evidence="3 4">
    <name type="scientific">Saliphagus infecundisoli</name>
    <dbReference type="NCBI Taxonomy" id="1849069"/>
    <lineage>
        <taxon>Archaea</taxon>
        <taxon>Methanobacteriati</taxon>
        <taxon>Methanobacteriota</taxon>
        <taxon>Stenosarchaea group</taxon>
        <taxon>Halobacteria</taxon>
        <taxon>Halobacteriales</taxon>
        <taxon>Natrialbaceae</taxon>
        <taxon>Saliphagus</taxon>
    </lineage>
</organism>
<keyword evidence="4" id="KW-1185">Reference proteome</keyword>
<dbReference type="RefSeq" id="WP_224827791.1">
    <property type="nucleotide sequence ID" value="NZ_JAIVEF010000002.1"/>
</dbReference>
<feature type="transmembrane region" description="Helical" evidence="2">
    <location>
        <begin position="264"/>
        <end position="283"/>
    </location>
</feature>
<sequence>MFEESDDGDEDQVSTENTMRERAGESRLKLWLLLGANRLGVTAGLSVAVFLVFMLGAALDPTIPEVVQQRSVMGWIFGTMLSALITGVTLVVTISQLILSQENGPLGEQRTRMSETMDFRDYMRDLTGKPAPADPSAFLRGLVDATESRADELEEVVQDSENDEFAGEVEEFVESVTGNAETVREKLDGAKFGTFDVVYAALDYNYSWKVFQIERLEDDYRDALDEEGWEAFDELRTALSMFGPAREHVKTLYFQWALIDLSRLILYLAIPAIVVSGMMVVFVDTATAPGSTLGVENLLWLVGAAFTFTLSPFLLLTAYITRIATAAKRTLAIGPLILRDSQR</sequence>
<evidence type="ECO:0008006" key="5">
    <source>
        <dbReference type="Google" id="ProtNLM"/>
    </source>
</evidence>
<dbReference type="Pfam" id="PF25927">
    <property type="entry name" value="DUF7972"/>
    <property type="match status" value="1"/>
</dbReference>
<reference evidence="3 4" key="1">
    <citation type="journal article" date="2019" name="Int. J. Syst. Evol. Microbiol.">
        <title>The Global Catalogue of Microorganisms (GCM) 10K type strain sequencing project: providing services to taxonomists for standard genome sequencing and annotation.</title>
        <authorList>
            <consortium name="The Broad Institute Genomics Platform"/>
            <consortium name="The Broad Institute Genome Sequencing Center for Infectious Disease"/>
            <person name="Wu L."/>
            <person name="Ma J."/>
        </authorList>
    </citation>
    <scope>NUCLEOTIDE SEQUENCE [LARGE SCALE GENOMIC DNA]</scope>
    <source>
        <strain evidence="3 4">CGMCC 1.15824</strain>
    </source>
</reference>
<keyword evidence="2" id="KW-0472">Membrane</keyword>
<feature type="region of interest" description="Disordered" evidence="1">
    <location>
        <begin position="1"/>
        <end position="20"/>
    </location>
</feature>
<feature type="transmembrane region" description="Helical" evidence="2">
    <location>
        <begin position="30"/>
        <end position="55"/>
    </location>
</feature>
<evidence type="ECO:0000256" key="1">
    <source>
        <dbReference type="SAM" id="MobiDB-lite"/>
    </source>
</evidence>
<feature type="transmembrane region" description="Helical" evidence="2">
    <location>
        <begin position="75"/>
        <end position="99"/>
    </location>
</feature>
<dbReference type="EMBL" id="JBHSJG010000049">
    <property type="protein sequence ID" value="MFC4989583.1"/>
    <property type="molecule type" value="Genomic_DNA"/>
</dbReference>
<accession>A0ABD5QIP0</accession>
<evidence type="ECO:0000313" key="3">
    <source>
        <dbReference type="EMBL" id="MFC4989583.1"/>
    </source>
</evidence>
<feature type="compositionally biased region" description="Acidic residues" evidence="1">
    <location>
        <begin position="1"/>
        <end position="13"/>
    </location>
</feature>
<dbReference type="AlphaFoldDB" id="A0ABD5QIP0"/>
<keyword evidence="2" id="KW-1133">Transmembrane helix</keyword>
<dbReference type="InterPro" id="IPR058278">
    <property type="entry name" value="DUF7972"/>
</dbReference>
<gene>
    <name evidence="3" type="ORF">ACFPFO_17825</name>
</gene>
<comment type="caution">
    <text evidence="3">The sequence shown here is derived from an EMBL/GenBank/DDBJ whole genome shotgun (WGS) entry which is preliminary data.</text>
</comment>
<name>A0ABD5QIP0_9EURY</name>
<protein>
    <recommendedName>
        <fullName evidence="5">DUF4239 domain-containing protein</fullName>
    </recommendedName>
</protein>